<dbReference type="PROSITE" id="PS50059">
    <property type="entry name" value="FKBP_PPIASE"/>
    <property type="match status" value="1"/>
</dbReference>
<evidence type="ECO:0000256" key="2">
    <source>
        <dbReference type="ARBA" id="ARBA00005464"/>
    </source>
</evidence>
<gene>
    <name evidence="11 15" type="primary">tig</name>
    <name evidence="15" type="ORF">OHM77_03505</name>
</gene>
<dbReference type="Gene3D" id="3.30.70.1050">
    <property type="entry name" value="Trigger factor ribosome-binding domain"/>
    <property type="match status" value="1"/>
</dbReference>
<evidence type="ECO:0000256" key="5">
    <source>
        <dbReference type="ARBA" id="ARBA00022618"/>
    </source>
</evidence>
<keyword evidence="6 11" id="KW-0697">Rotamase</keyword>
<dbReference type="PANTHER" id="PTHR30560">
    <property type="entry name" value="TRIGGER FACTOR CHAPERONE AND PEPTIDYL-PROLYL CIS/TRANS ISOMERASE"/>
    <property type="match status" value="1"/>
</dbReference>
<protein>
    <recommendedName>
        <fullName evidence="4 11">Trigger factor</fullName>
        <shortName evidence="11">TF</shortName>
        <ecNumber evidence="3 11">5.2.1.8</ecNumber>
    </recommendedName>
    <alternativeName>
        <fullName evidence="10 11">PPIase</fullName>
    </alternativeName>
</protein>
<dbReference type="GO" id="GO:0044183">
    <property type="term" value="F:protein folding chaperone"/>
    <property type="evidence" value="ECO:0007669"/>
    <property type="project" value="TreeGrafter"/>
</dbReference>
<dbReference type="Gene3D" id="1.10.3120.10">
    <property type="entry name" value="Trigger factor, C-terminal domain"/>
    <property type="match status" value="1"/>
</dbReference>
<evidence type="ECO:0000256" key="4">
    <source>
        <dbReference type="ARBA" id="ARBA00016902"/>
    </source>
</evidence>
<accession>A0AA49FMI6</accession>
<dbReference type="KEGG" id="npv:OHM77_03505"/>
<keyword evidence="9 11" id="KW-0131">Cell cycle</keyword>
<dbReference type="Pfam" id="PF05697">
    <property type="entry name" value="Trigger_N"/>
    <property type="match status" value="1"/>
</dbReference>
<evidence type="ECO:0000256" key="13">
    <source>
        <dbReference type="RuleBase" id="RU003914"/>
    </source>
</evidence>
<evidence type="ECO:0000256" key="7">
    <source>
        <dbReference type="ARBA" id="ARBA00023186"/>
    </source>
</evidence>
<keyword evidence="8 11" id="KW-0413">Isomerase</keyword>
<evidence type="ECO:0000256" key="9">
    <source>
        <dbReference type="ARBA" id="ARBA00023306"/>
    </source>
</evidence>
<dbReference type="InterPro" id="IPR005215">
    <property type="entry name" value="Trig_fac"/>
</dbReference>
<keyword evidence="7 11" id="KW-0143">Chaperone</keyword>
<dbReference type="SUPFAM" id="SSF54534">
    <property type="entry name" value="FKBP-like"/>
    <property type="match status" value="1"/>
</dbReference>
<dbReference type="GO" id="GO:0005737">
    <property type="term" value="C:cytoplasm"/>
    <property type="evidence" value="ECO:0007669"/>
    <property type="project" value="UniProtKB-SubCell"/>
</dbReference>
<dbReference type="InterPro" id="IPR008881">
    <property type="entry name" value="Trigger_fac_ribosome-bd_bac"/>
</dbReference>
<proteinExistence type="inferred from homology"/>
<dbReference type="InterPro" id="IPR027304">
    <property type="entry name" value="Trigger_fact/SurA_dom_sf"/>
</dbReference>
<comment type="catalytic activity">
    <reaction evidence="1 11 12">
        <text>[protein]-peptidylproline (omega=180) = [protein]-peptidylproline (omega=0)</text>
        <dbReference type="Rhea" id="RHEA:16237"/>
        <dbReference type="Rhea" id="RHEA-COMP:10747"/>
        <dbReference type="Rhea" id="RHEA-COMP:10748"/>
        <dbReference type="ChEBI" id="CHEBI:83833"/>
        <dbReference type="ChEBI" id="CHEBI:83834"/>
        <dbReference type="EC" id="5.2.1.8"/>
    </reaction>
</comment>
<evidence type="ECO:0000256" key="8">
    <source>
        <dbReference type="ARBA" id="ARBA00023235"/>
    </source>
</evidence>
<dbReference type="HAMAP" id="MF_00303">
    <property type="entry name" value="Trigger_factor_Tig"/>
    <property type="match status" value="1"/>
</dbReference>
<dbReference type="InterPro" id="IPR036611">
    <property type="entry name" value="Trigger_fac_ribosome-bd_sf"/>
</dbReference>
<dbReference type="Proteomes" id="UP001234916">
    <property type="component" value="Chromosome"/>
</dbReference>
<dbReference type="GO" id="GO:0051301">
    <property type="term" value="P:cell division"/>
    <property type="evidence" value="ECO:0007669"/>
    <property type="project" value="UniProtKB-KW"/>
</dbReference>
<evidence type="ECO:0000256" key="3">
    <source>
        <dbReference type="ARBA" id="ARBA00013194"/>
    </source>
</evidence>
<dbReference type="Pfam" id="PF00254">
    <property type="entry name" value="FKBP_C"/>
    <property type="match status" value="1"/>
</dbReference>
<comment type="similarity">
    <text evidence="2 11 13">Belongs to the FKBP-type PPIase family. Tig subfamily.</text>
</comment>
<evidence type="ECO:0000256" key="1">
    <source>
        <dbReference type="ARBA" id="ARBA00000971"/>
    </source>
</evidence>
<dbReference type="GO" id="GO:0003755">
    <property type="term" value="F:peptidyl-prolyl cis-trans isomerase activity"/>
    <property type="evidence" value="ECO:0007669"/>
    <property type="project" value="UniProtKB-UniRule"/>
</dbReference>
<feature type="domain" description="PPIase FKBP-type" evidence="14">
    <location>
        <begin position="167"/>
        <end position="227"/>
    </location>
</feature>
<organism evidence="15">
    <name type="scientific">Candidatus Nitricoxidivorans perseverans</name>
    <dbReference type="NCBI Taxonomy" id="2975601"/>
    <lineage>
        <taxon>Bacteria</taxon>
        <taxon>Pseudomonadati</taxon>
        <taxon>Pseudomonadota</taxon>
        <taxon>Betaproteobacteria</taxon>
        <taxon>Nitrosomonadales</taxon>
        <taxon>Sterolibacteriaceae</taxon>
        <taxon>Candidatus Nitricoxidivorans</taxon>
    </lineage>
</organism>
<dbReference type="PIRSF" id="PIRSF003095">
    <property type="entry name" value="Trigger_factor"/>
    <property type="match status" value="1"/>
</dbReference>
<dbReference type="InterPro" id="IPR046357">
    <property type="entry name" value="PPIase_dom_sf"/>
</dbReference>
<dbReference type="InterPro" id="IPR037041">
    <property type="entry name" value="Trigger_fac_C_sf"/>
</dbReference>
<dbReference type="GO" id="GO:0051083">
    <property type="term" value="P:'de novo' cotranslational protein folding"/>
    <property type="evidence" value="ECO:0007669"/>
    <property type="project" value="TreeGrafter"/>
</dbReference>
<comment type="domain">
    <text evidence="11">Consists of 3 domains; the N-terminus binds the ribosome, the middle domain has PPIase activity, while the C-terminus has intrinsic chaperone activity on its own.</text>
</comment>
<evidence type="ECO:0000256" key="12">
    <source>
        <dbReference type="PROSITE-ProRule" id="PRU00277"/>
    </source>
</evidence>
<dbReference type="PANTHER" id="PTHR30560:SF3">
    <property type="entry name" value="TRIGGER FACTOR-LIKE PROTEIN TIG, CHLOROPLASTIC"/>
    <property type="match status" value="1"/>
</dbReference>
<dbReference type="NCBIfam" id="TIGR00115">
    <property type="entry name" value="tig"/>
    <property type="match status" value="1"/>
</dbReference>
<dbReference type="EMBL" id="CP107246">
    <property type="protein sequence ID" value="WIM06365.1"/>
    <property type="molecule type" value="Genomic_DNA"/>
</dbReference>
<dbReference type="GO" id="GO:0015031">
    <property type="term" value="P:protein transport"/>
    <property type="evidence" value="ECO:0007669"/>
    <property type="project" value="UniProtKB-UniRule"/>
</dbReference>
<dbReference type="GO" id="GO:0043335">
    <property type="term" value="P:protein unfolding"/>
    <property type="evidence" value="ECO:0007669"/>
    <property type="project" value="TreeGrafter"/>
</dbReference>
<comment type="function">
    <text evidence="11">Involved in protein export. Acts as a chaperone by maintaining the newly synthesized protein in an open conformation. Functions as a peptidyl-prolyl cis-trans isomerase.</text>
</comment>
<dbReference type="SUPFAM" id="SSF109998">
    <property type="entry name" value="Triger factor/SurA peptide-binding domain-like"/>
    <property type="match status" value="1"/>
</dbReference>
<dbReference type="InterPro" id="IPR008880">
    <property type="entry name" value="Trigger_fac_C"/>
</dbReference>
<keyword evidence="5 11" id="KW-0132">Cell division</keyword>
<dbReference type="GO" id="GO:0043022">
    <property type="term" value="F:ribosome binding"/>
    <property type="evidence" value="ECO:0007669"/>
    <property type="project" value="TreeGrafter"/>
</dbReference>
<dbReference type="FunFam" id="3.10.50.40:FF:000001">
    <property type="entry name" value="Trigger factor"/>
    <property type="match status" value="1"/>
</dbReference>
<evidence type="ECO:0000313" key="15">
    <source>
        <dbReference type="EMBL" id="WIM06365.1"/>
    </source>
</evidence>
<evidence type="ECO:0000256" key="10">
    <source>
        <dbReference type="ARBA" id="ARBA00029986"/>
    </source>
</evidence>
<reference evidence="15" key="1">
    <citation type="journal article" date="2023" name="Nat. Microbiol.">
        <title>Enrichment and characterization of a nitric oxide-reducing microbial community in a continuous bioreactor.</title>
        <authorList>
            <person name="Garrido-Amador P."/>
            <person name="Stortenbeker N."/>
            <person name="Wessels H.J.C.T."/>
            <person name="Speth D.R."/>
            <person name="Garcia-Heredia I."/>
            <person name="Kartal B."/>
        </authorList>
    </citation>
    <scope>NUCLEOTIDE SEQUENCE</scope>
    <source>
        <strain evidence="15">MAG1</strain>
    </source>
</reference>
<evidence type="ECO:0000259" key="14">
    <source>
        <dbReference type="PROSITE" id="PS50059"/>
    </source>
</evidence>
<dbReference type="InterPro" id="IPR001179">
    <property type="entry name" value="PPIase_FKBP_dom"/>
</dbReference>
<dbReference type="EC" id="5.2.1.8" evidence="3 11"/>
<comment type="subcellular location">
    <subcellularLocation>
        <location evidence="11">Cytoplasm</location>
    </subcellularLocation>
    <text evidence="11">About half TF is bound to the ribosome near the polypeptide exit tunnel while the other half is free in the cytoplasm.</text>
</comment>
<evidence type="ECO:0000256" key="11">
    <source>
        <dbReference type="HAMAP-Rule" id="MF_00303"/>
    </source>
</evidence>
<dbReference type="SUPFAM" id="SSF102735">
    <property type="entry name" value="Trigger factor ribosome-binding domain"/>
    <property type="match status" value="1"/>
</dbReference>
<keyword evidence="11" id="KW-0963">Cytoplasm</keyword>
<name>A0AA49FMI6_9PROT</name>
<dbReference type="AlphaFoldDB" id="A0AA49FMI6"/>
<sequence length="440" mass="48579">MQTQENTGVQANAASTLERRIDMAVSMADIDREVGLRLQKISRTVKMAGFRPGKVPMKLVAQQYGDQARSEAIGAAVEKAFGEAVRAGGLRVAGYPRIEPKPAGDASRMEFTAIFEVYPDIVLADMSGHEVEKPVLVVGDAEVDQTIEVLRKQRVEYVPAGRAAGKDDRAVIDFTGRRNGEVFEGGTATDYPVTLGAGMMLPDFEAALDGISEGDSKTFDVAFPADYHATHLAGQTVQFEVTCKRVEMPRMPDLDENFARALGIADGDLVRMREEVKANLEREVRKRLHARIKNQVMDVLLAANPIEVPKAMVELESRQMAEKALKDLEARGMNAKAMPVEPSWFADQASRRVKLGLILAELVQAKELQPRPEQVRAVVEDYAQTFEDPQDVVRWYYSQPQRLAEAEALATENNVVDWMLSNARVTEKATAFDELMGNAA</sequence>
<evidence type="ECO:0000256" key="6">
    <source>
        <dbReference type="ARBA" id="ARBA00023110"/>
    </source>
</evidence>
<dbReference type="Gene3D" id="3.10.50.40">
    <property type="match status" value="1"/>
</dbReference>
<dbReference type="Pfam" id="PF05698">
    <property type="entry name" value="Trigger_C"/>
    <property type="match status" value="1"/>
</dbReference>